<feature type="coiled-coil region" evidence="6">
    <location>
        <begin position="159"/>
        <end position="193"/>
    </location>
</feature>
<dbReference type="GeneID" id="27904375"/>
<dbReference type="RefSeq" id="XP_016756544.1">
    <property type="nucleotide sequence ID" value="XM_016907238.1"/>
</dbReference>
<evidence type="ECO:0000256" key="2">
    <source>
        <dbReference type="ARBA" id="ARBA00023015"/>
    </source>
</evidence>
<dbReference type="EMBL" id="KB456271">
    <property type="protein sequence ID" value="EMF08423.1"/>
    <property type="molecule type" value="Genomic_DNA"/>
</dbReference>
<dbReference type="PANTHER" id="PTHR13044:SF14">
    <property type="entry name" value="CRYPTOCEPHAL, ISOFORM A"/>
    <property type="match status" value="1"/>
</dbReference>
<proteinExistence type="predicted"/>
<name>M3BQP7_SPHMS</name>
<feature type="compositionally biased region" description="Basic and acidic residues" evidence="7">
    <location>
        <begin position="130"/>
        <end position="141"/>
    </location>
</feature>
<evidence type="ECO:0000259" key="8">
    <source>
        <dbReference type="PROSITE" id="PS50217"/>
    </source>
</evidence>
<keyword evidence="4" id="KW-0804">Transcription</keyword>
<evidence type="ECO:0000256" key="1">
    <source>
        <dbReference type="ARBA" id="ARBA00004123"/>
    </source>
</evidence>
<evidence type="ECO:0000256" key="6">
    <source>
        <dbReference type="SAM" id="Coils"/>
    </source>
</evidence>
<dbReference type="FunFam" id="1.20.5.170:FF:000075">
    <property type="entry name" value="BZIP transcription factor (MetR)"/>
    <property type="match status" value="1"/>
</dbReference>
<accession>M3BQP7</accession>
<evidence type="ECO:0000313" key="9">
    <source>
        <dbReference type="EMBL" id="EMF08423.1"/>
    </source>
</evidence>
<keyword evidence="6" id="KW-0175">Coiled coil</keyword>
<reference evidence="9 10" key="1">
    <citation type="journal article" date="2012" name="PLoS Pathog.">
        <title>Diverse lifestyles and strategies of plant pathogenesis encoded in the genomes of eighteen Dothideomycetes fungi.</title>
        <authorList>
            <person name="Ohm R.A."/>
            <person name="Feau N."/>
            <person name="Henrissat B."/>
            <person name="Schoch C.L."/>
            <person name="Horwitz B.A."/>
            <person name="Barry K.W."/>
            <person name="Condon B.J."/>
            <person name="Copeland A.C."/>
            <person name="Dhillon B."/>
            <person name="Glaser F."/>
            <person name="Hesse C.N."/>
            <person name="Kosti I."/>
            <person name="LaButti K."/>
            <person name="Lindquist E.A."/>
            <person name="Lucas S."/>
            <person name="Salamov A.A."/>
            <person name="Bradshaw R.E."/>
            <person name="Ciuffetti L."/>
            <person name="Hamelin R.C."/>
            <person name="Kema G.H.J."/>
            <person name="Lawrence C."/>
            <person name="Scott J.A."/>
            <person name="Spatafora J.W."/>
            <person name="Turgeon B.G."/>
            <person name="de Wit P.J.G.M."/>
            <person name="Zhong S."/>
            <person name="Goodwin S.B."/>
            <person name="Grigoriev I.V."/>
        </authorList>
    </citation>
    <scope>NUCLEOTIDE SEQUENCE [LARGE SCALE GENOMIC DNA]</scope>
    <source>
        <strain evidence="9 10">SO2202</strain>
    </source>
</reference>
<dbReference type="SUPFAM" id="SSF57959">
    <property type="entry name" value="Leucine zipper domain"/>
    <property type="match status" value="1"/>
</dbReference>
<keyword evidence="2" id="KW-0805">Transcription regulation</keyword>
<dbReference type="GO" id="GO:0001228">
    <property type="term" value="F:DNA-binding transcription activator activity, RNA polymerase II-specific"/>
    <property type="evidence" value="ECO:0007669"/>
    <property type="project" value="TreeGrafter"/>
</dbReference>
<dbReference type="OrthoDB" id="1939598at2759"/>
<comment type="subcellular location">
    <subcellularLocation>
        <location evidence="1">Nucleus</location>
    </subcellularLocation>
</comment>
<dbReference type="Pfam" id="PF07716">
    <property type="entry name" value="bZIP_2"/>
    <property type="match status" value="1"/>
</dbReference>
<dbReference type="PROSITE" id="PS50217">
    <property type="entry name" value="BZIP"/>
    <property type="match status" value="1"/>
</dbReference>
<keyword evidence="3" id="KW-0238">DNA-binding</keyword>
<dbReference type="AlphaFoldDB" id="M3BQP7"/>
<feature type="region of interest" description="Disordered" evidence="7">
    <location>
        <begin position="122"/>
        <end position="147"/>
    </location>
</feature>
<dbReference type="Proteomes" id="UP000016931">
    <property type="component" value="Unassembled WGS sequence"/>
</dbReference>
<gene>
    <name evidence="9" type="ORF">SEPMUDRAFT_152092</name>
</gene>
<dbReference type="CDD" id="cd14705">
    <property type="entry name" value="bZIP_Zip1"/>
    <property type="match status" value="1"/>
</dbReference>
<evidence type="ECO:0000256" key="7">
    <source>
        <dbReference type="SAM" id="MobiDB-lite"/>
    </source>
</evidence>
<evidence type="ECO:0000256" key="4">
    <source>
        <dbReference type="ARBA" id="ARBA00023163"/>
    </source>
</evidence>
<dbReference type="PANTHER" id="PTHR13044">
    <property type="entry name" value="ACTIVATING TRANSCRIPTION FACTOR ATF 4/5"/>
    <property type="match status" value="1"/>
</dbReference>
<protein>
    <recommendedName>
        <fullName evidence="8">BZIP domain-containing protein</fullName>
    </recommendedName>
</protein>
<dbReference type="PROSITE" id="PS00036">
    <property type="entry name" value="BZIP_BASIC"/>
    <property type="match status" value="1"/>
</dbReference>
<dbReference type="Gene3D" id="1.20.5.170">
    <property type="match status" value="1"/>
</dbReference>
<dbReference type="InterPro" id="IPR046347">
    <property type="entry name" value="bZIP_sf"/>
</dbReference>
<dbReference type="HOGENOM" id="CLU_056562_0_0_1"/>
<organism evidence="9 10">
    <name type="scientific">Sphaerulina musiva (strain SO2202)</name>
    <name type="common">Poplar stem canker fungus</name>
    <name type="synonym">Septoria musiva</name>
    <dbReference type="NCBI Taxonomy" id="692275"/>
    <lineage>
        <taxon>Eukaryota</taxon>
        <taxon>Fungi</taxon>
        <taxon>Dikarya</taxon>
        <taxon>Ascomycota</taxon>
        <taxon>Pezizomycotina</taxon>
        <taxon>Dothideomycetes</taxon>
        <taxon>Dothideomycetidae</taxon>
        <taxon>Mycosphaerellales</taxon>
        <taxon>Mycosphaerellaceae</taxon>
        <taxon>Sphaerulina</taxon>
    </lineage>
</organism>
<dbReference type="InterPro" id="IPR004827">
    <property type="entry name" value="bZIP"/>
</dbReference>
<dbReference type="GO" id="GO:0000977">
    <property type="term" value="F:RNA polymerase II transcription regulatory region sequence-specific DNA binding"/>
    <property type="evidence" value="ECO:0007669"/>
    <property type="project" value="TreeGrafter"/>
</dbReference>
<dbReference type="eggNOG" id="ENOG502S7ZI">
    <property type="taxonomic scope" value="Eukaryota"/>
</dbReference>
<dbReference type="GO" id="GO:0005634">
    <property type="term" value="C:nucleus"/>
    <property type="evidence" value="ECO:0007669"/>
    <property type="project" value="UniProtKB-SubCell"/>
</dbReference>
<keyword evidence="5" id="KW-0539">Nucleus</keyword>
<evidence type="ECO:0000313" key="10">
    <source>
        <dbReference type="Proteomes" id="UP000016931"/>
    </source>
</evidence>
<sequence length="237" mass="26169">MSQNFTGRTAPNVSQYLQGLNELPAPGHIQNDFTFDDAFDIANVDFLDLDAAGFGDPTSFEPDNTKDGQKYQFNDFQTFPANVTSPSSVMPSPSLVHGNFQAQPFAQSPMTGDKRKASVALASSSADLEEQSRMAAEEDKRRRNTAASARFRIKKKQREQALEKQTREMSDKLASYEAKVQQLEMENKWLKSLITEKTPTANLDFSAMKKEAEEQIAEKRVDGVGTKTADADGAAEA</sequence>
<feature type="region of interest" description="Disordered" evidence="7">
    <location>
        <begin position="215"/>
        <end position="237"/>
    </location>
</feature>
<keyword evidence="10" id="KW-1185">Reference proteome</keyword>
<evidence type="ECO:0000256" key="5">
    <source>
        <dbReference type="ARBA" id="ARBA00023242"/>
    </source>
</evidence>
<evidence type="ECO:0000256" key="3">
    <source>
        <dbReference type="ARBA" id="ARBA00023125"/>
    </source>
</evidence>
<dbReference type="STRING" id="692275.M3BQP7"/>
<feature type="domain" description="BZIP" evidence="8">
    <location>
        <begin position="138"/>
        <end position="197"/>
    </location>
</feature>